<evidence type="ECO:0000256" key="8">
    <source>
        <dbReference type="SAM" id="MobiDB-lite"/>
    </source>
</evidence>
<dbReference type="Pfam" id="PF21082">
    <property type="entry name" value="MS_channel_3rd"/>
    <property type="match status" value="1"/>
</dbReference>
<evidence type="ECO:0000256" key="10">
    <source>
        <dbReference type="SAM" id="SignalP"/>
    </source>
</evidence>
<evidence type="ECO:0000259" key="12">
    <source>
        <dbReference type="Pfam" id="PF12794"/>
    </source>
</evidence>
<keyword evidence="7 9" id="KW-0472">Membrane</keyword>
<dbReference type="InterPro" id="IPR006685">
    <property type="entry name" value="MscS_channel_2nd"/>
</dbReference>
<dbReference type="PANTHER" id="PTHR30347">
    <property type="entry name" value="POTASSIUM CHANNEL RELATED"/>
    <property type="match status" value="1"/>
</dbReference>
<dbReference type="InterPro" id="IPR049142">
    <property type="entry name" value="MS_channel_1st"/>
</dbReference>
<reference evidence="16 17" key="1">
    <citation type="submission" date="2014-10" db="EMBL/GenBank/DDBJ databases">
        <title>Genome sequence of Erwinia typographi M043b.</title>
        <authorList>
            <person name="Chan K.-G."/>
            <person name="Tan W.-S."/>
        </authorList>
    </citation>
    <scope>NUCLEOTIDE SEQUENCE [LARGE SCALE GENOMIC DNA]</scope>
    <source>
        <strain evidence="16 17">M043b</strain>
    </source>
</reference>
<feature type="transmembrane region" description="Helical" evidence="9">
    <location>
        <begin position="601"/>
        <end position="621"/>
    </location>
</feature>
<dbReference type="InterPro" id="IPR052702">
    <property type="entry name" value="MscS-like_channel"/>
</dbReference>
<feature type="transmembrane region" description="Helical" evidence="9">
    <location>
        <begin position="832"/>
        <end position="852"/>
    </location>
</feature>
<feature type="transmembrane region" description="Helical" evidence="9">
    <location>
        <begin position="555"/>
        <end position="580"/>
    </location>
</feature>
<keyword evidence="4 9" id="KW-0812">Transmembrane</keyword>
<dbReference type="Pfam" id="PF00924">
    <property type="entry name" value="MS_channel_2nd"/>
    <property type="match status" value="1"/>
</dbReference>
<evidence type="ECO:0000259" key="13">
    <source>
        <dbReference type="Pfam" id="PF12795"/>
    </source>
</evidence>
<feature type="region of interest" description="Disordered" evidence="8">
    <location>
        <begin position="1091"/>
        <end position="1111"/>
    </location>
</feature>
<protein>
    <submittedName>
        <fullName evidence="16">Mechanosensitive channel protein</fullName>
    </submittedName>
</protein>
<keyword evidence="6 9" id="KW-1133">Transmembrane helix</keyword>
<organism evidence="16 17">
    <name type="scientific">Erwinia typographi</name>
    <dbReference type="NCBI Taxonomy" id="371042"/>
    <lineage>
        <taxon>Bacteria</taxon>
        <taxon>Pseudomonadati</taxon>
        <taxon>Pseudomonadota</taxon>
        <taxon>Gammaproteobacteria</taxon>
        <taxon>Enterobacterales</taxon>
        <taxon>Erwiniaceae</taxon>
        <taxon>Erwinia</taxon>
    </lineage>
</organism>
<dbReference type="FunFam" id="1.10.287.1260:FF:000002">
    <property type="entry name" value="Potassium efflux system KefA"/>
    <property type="match status" value="1"/>
</dbReference>
<evidence type="ECO:0000256" key="4">
    <source>
        <dbReference type="ARBA" id="ARBA00022692"/>
    </source>
</evidence>
<feature type="domain" description="Mechanosensitive ion channel MscS C-terminal" evidence="14">
    <location>
        <begin position="995"/>
        <end position="1078"/>
    </location>
</feature>
<evidence type="ECO:0000256" key="6">
    <source>
        <dbReference type="ARBA" id="ARBA00022989"/>
    </source>
</evidence>
<feature type="transmembrane region" description="Helical" evidence="9">
    <location>
        <begin position="673"/>
        <end position="695"/>
    </location>
</feature>
<dbReference type="Proteomes" id="UP000030351">
    <property type="component" value="Unassembled WGS sequence"/>
</dbReference>
<dbReference type="GO" id="GO:0008381">
    <property type="term" value="F:mechanosensitive monoatomic ion channel activity"/>
    <property type="evidence" value="ECO:0007669"/>
    <property type="project" value="UniProtKB-ARBA"/>
</dbReference>
<evidence type="ECO:0000256" key="9">
    <source>
        <dbReference type="SAM" id="Phobius"/>
    </source>
</evidence>
<dbReference type="InterPro" id="IPR011066">
    <property type="entry name" value="MscS_channel_C_sf"/>
</dbReference>
<name>A0A0A3Z5S7_9GAMM</name>
<keyword evidence="17" id="KW-1185">Reference proteome</keyword>
<evidence type="ECO:0000259" key="15">
    <source>
        <dbReference type="Pfam" id="PF21088"/>
    </source>
</evidence>
<evidence type="ECO:0000256" key="5">
    <source>
        <dbReference type="ARBA" id="ARBA00022729"/>
    </source>
</evidence>
<evidence type="ECO:0000256" key="1">
    <source>
        <dbReference type="ARBA" id="ARBA00004651"/>
    </source>
</evidence>
<feature type="domain" description="Mechanosensitive ion channel transmembrane helices 2/3" evidence="15">
    <location>
        <begin position="879"/>
        <end position="920"/>
    </location>
</feature>
<evidence type="ECO:0000256" key="3">
    <source>
        <dbReference type="ARBA" id="ARBA00022475"/>
    </source>
</evidence>
<dbReference type="eggNOG" id="COG3064">
    <property type="taxonomic scope" value="Bacteria"/>
</dbReference>
<dbReference type="InterPro" id="IPR025692">
    <property type="entry name" value="MscS_IM_dom1"/>
</dbReference>
<feature type="transmembrane region" description="Helical" evidence="9">
    <location>
        <begin position="633"/>
        <end position="652"/>
    </location>
</feature>
<feature type="transmembrane region" description="Helical" evidence="9">
    <location>
        <begin position="789"/>
        <end position="812"/>
    </location>
</feature>
<feature type="signal peptide" evidence="10">
    <location>
        <begin position="1"/>
        <end position="20"/>
    </location>
</feature>
<evidence type="ECO:0000259" key="14">
    <source>
        <dbReference type="Pfam" id="PF21082"/>
    </source>
</evidence>
<feature type="transmembrane region" description="Helical" evidence="9">
    <location>
        <begin position="701"/>
        <end position="722"/>
    </location>
</feature>
<evidence type="ECO:0000256" key="2">
    <source>
        <dbReference type="ARBA" id="ARBA00008017"/>
    </source>
</evidence>
<dbReference type="InterPro" id="IPR024393">
    <property type="entry name" value="MscS_porin"/>
</dbReference>
<dbReference type="eggNOG" id="COG3264">
    <property type="taxonomic scope" value="Bacteria"/>
</dbReference>
<dbReference type="Gene3D" id="2.30.30.60">
    <property type="match status" value="1"/>
</dbReference>
<sequence>MSRLILTLLFGWVLLQPTWAASTPDASQIKQQLDEAKSDKKTPNQAETVDALQSTLNWLDEMQKSLANARDYQKIIDDFPKLSRDLRQQVLALADSPKTINNTMTAPELDQEILQVSSQLIEEGRQAQQEQDRAREISDSLAQLPQQQTEARRALNDIERRLQGQPAATTPLAQAQLAARQAESAAQKARVDELELAQLSANNRQELARMRSELHQRTATQLDTYLQDLRNQLNSRRQREAEIALERTEQLAENSGELPKIISKQFRVNRELSNDLNQQAQRMDLVASQQRTATNQTIQVRQALSTIREQSQWLGVSNVLGEALRAQVSRLPEMPKPQQLDNEMGELRVQRLRYEDLLEQQQQLRQLKQDDGSPLSADQRRILDAQIKTQRQLIGSLLSGCDNLILEVTKLKVANGQLKDALNEVKEATHRYLFWTADVNALSLAFPGDLVRDLKSLLSLDTLGQLGGAMVMMFTSRETVMPIIGAVLLVGFSLSSRRHYRDFLSRSASKVGKVTQDRFGLTMRTVFWSILVALPLPVLWMALGYGLQHAWPYPIAVAIGDGITATVPLLWVFMISAAFARSQGLFVVHFRWPQVRVARAMRFYSLCTGLVVPLIMLLISFDNLDDRQFSSTLGRLCFILICGALSLVTVSLKRAGIPLHLDKEGNGENLINTLLWNLMICIPLFAGLASCIGYLATAQALLARLETSVAIWFLLLVIYHIIRRWMLIQRRRIAFDRARTRRAEILAQRAKGEEEAVAHQTNSDTLEVDEPVIDLDAISAQSLRLVRSILTLIALISVIVLWSEIHSAFGFLENIHLWDASTTVQGVESLEPITLGSVLIAILVLIITTQLVRNMPALLELALLQHLSLTPGTGYAITTLTKYVLIFIGGLAGFSMIGVDWSKLQWLVAALGVGLGFGLQEIFANFISGLIILFEKPIRIGDTVTIRDLTGSITKINTRATTITDWDRKEIIVPNKAFITEQFINWSLSDSVTRVVLTIPASAEANSEEVTSVLLTAAQRCQYVLDTPPPEAYLVDLQQGIQLFELRIHAAEMGHRMPLRHELHQLILQGYQQHGLEMPFPPFQVRMETIGRKTPTQNGAPAARTYKSGGL</sequence>
<evidence type="ECO:0000313" key="16">
    <source>
        <dbReference type="EMBL" id="KGT94432.1"/>
    </source>
</evidence>
<proteinExistence type="inferred from homology"/>
<dbReference type="AlphaFoldDB" id="A0A0A3Z5S7"/>
<dbReference type="SUPFAM" id="SSF50182">
    <property type="entry name" value="Sm-like ribonucleoproteins"/>
    <property type="match status" value="1"/>
</dbReference>
<dbReference type="SUPFAM" id="SSF82861">
    <property type="entry name" value="Mechanosensitive channel protein MscS (YggB), transmembrane region"/>
    <property type="match status" value="1"/>
</dbReference>
<dbReference type="PANTHER" id="PTHR30347:SF9">
    <property type="entry name" value="MINICONDUCTANCE MECHANOSENSITIVE CHANNEL MSCM"/>
    <property type="match status" value="1"/>
</dbReference>
<comment type="subcellular location">
    <subcellularLocation>
        <location evidence="1">Cell membrane</location>
        <topology evidence="1">Multi-pass membrane protein</topology>
    </subcellularLocation>
</comment>
<dbReference type="NCBIfam" id="NF008180">
    <property type="entry name" value="PRK10929.1"/>
    <property type="match status" value="1"/>
</dbReference>
<feature type="chain" id="PRO_5002005829" evidence="10">
    <location>
        <begin position="21"/>
        <end position="1111"/>
    </location>
</feature>
<dbReference type="InterPro" id="IPR023408">
    <property type="entry name" value="MscS_beta-dom_sf"/>
</dbReference>
<evidence type="ECO:0000259" key="11">
    <source>
        <dbReference type="Pfam" id="PF00924"/>
    </source>
</evidence>
<dbReference type="SUPFAM" id="SSF82689">
    <property type="entry name" value="Mechanosensitive channel protein MscS (YggB), C-terminal domain"/>
    <property type="match status" value="1"/>
</dbReference>
<comment type="caution">
    <text evidence="16">The sequence shown here is derived from an EMBL/GenBank/DDBJ whole genome shotgun (WGS) entry which is preliminary data.</text>
</comment>
<dbReference type="Gene3D" id="1.10.287.1260">
    <property type="match status" value="1"/>
</dbReference>
<dbReference type="Gene3D" id="3.30.70.100">
    <property type="match status" value="1"/>
</dbReference>
<keyword evidence="5 10" id="KW-0732">Signal</keyword>
<feature type="domain" description="Mechanosensitive ion channel inner membrane" evidence="12">
    <location>
        <begin position="482"/>
        <end position="818"/>
    </location>
</feature>
<dbReference type="Pfam" id="PF21088">
    <property type="entry name" value="MS_channel_1st"/>
    <property type="match status" value="1"/>
</dbReference>
<dbReference type="Pfam" id="PF12794">
    <property type="entry name" value="MscS_TM"/>
    <property type="match status" value="1"/>
</dbReference>
<feature type="transmembrane region" description="Helical" evidence="9">
    <location>
        <begin position="906"/>
        <end position="934"/>
    </location>
</feature>
<feature type="transmembrane region" description="Helical" evidence="9">
    <location>
        <begin position="480"/>
        <end position="500"/>
    </location>
</feature>
<dbReference type="InterPro" id="IPR049278">
    <property type="entry name" value="MS_channel_C"/>
</dbReference>
<feature type="domain" description="Mechanosensitive ion channel MscS porin" evidence="13">
    <location>
        <begin position="32"/>
        <end position="262"/>
    </location>
</feature>
<feature type="domain" description="Mechanosensitive ion channel MscS" evidence="11">
    <location>
        <begin position="922"/>
        <end position="987"/>
    </location>
</feature>
<feature type="transmembrane region" description="Helical" evidence="9">
    <location>
        <begin position="873"/>
        <end position="894"/>
    </location>
</feature>
<evidence type="ECO:0000313" key="17">
    <source>
        <dbReference type="Proteomes" id="UP000030351"/>
    </source>
</evidence>
<accession>A0A0A3Z5S7</accession>
<dbReference type="Pfam" id="PF12795">
    <property type="entry name" value="MscS_porin"/>
    <property type="match status" value="1"/>
</dbReference>
<comment type="similarity">
    <text evidence="2">Belongs to the MscS (TC 1.A.23) family.</text>
</comment>
<dbReference type="InterPro" id="IPR010920">
    <property type="entry name" value="LSM_dom_sf"/>
</dbReference>
<dbReference type="RefSeq" id="WP_034891604.1">
    <property type="nucleotide sequence ID" value="NZ_JRUQ01000028.1"/>
</dbReference>
<dbReference type="OrthoDB" id="9799209at2"/>
<dbReference type="EMBL" id="JRUQ01000028">
    <property type="protein sequence ID" value="KGT94432.1"/>
    <property type="molecule type" value="Genomic_DNA"/>
</dbReference>
<dbReference type="GO" id="GO:0005886">
    <property type="term" value="C:plasma membrane"/>
    <property type="evidence" value="ECO:0007669"/>
    <property type="project" value="UniProtKB-SubCell"/>
</dbReference>
<dbReference type="STRING" id="371042.NG99_09685"/>
<gene>
    <name evidence="16" type="ORF">NG99_09685</name>
</gene>
<feature type="transmembrane region" description="Helical" evidence="9">
    <location>
        <begin position="521"/>
        <end position="543"/>
    </location>
</feature>
<evidence type="ECO:0000256" key="7">
    <source>
        <dbReference type="ARBA" id="ARBA00023136"/>
    </source>
</evidence>
<dbReference type="InterPro" id="IPR011014">
    <property type="entry name" value="MscS_channel_TM-2"/>
</dbReference>
<keyword evidence="3" id="KW-1003">Cell membrane</keyword>